<gene>
    <name evidence="1" type="ORF">TPSB3V08_LOCUS1228</name>
</gene>
<evidence type="ECO:0000313" key="1">
    <source>
        <dbReference type="EMBL" id="CAD7397601.1"/>
    </source>
</evidence>
<reference evidence="1" key="1">
    <citation type="submission" date="2020-11" db="EMBL/GenBank/DDBJ databases">
        <authorList>
            <person name="Tran Van P."/>
        </authorList>
    </citation>
    <scope>NUCLEOTIDE SEQUENCE</scope>
</reference>
<accession>A0A7R9CLJ9</accession>
<protein>
    <submittedName>
        <fullName evidence="1">Uncharacterized protein</fullName>
    </submittedName>
</protein>
<dbReference type="AlphaFoldDB" id="A0A7R9CLJ9"/>
<sequence length="214" mass="23655">MVDILISLSIELNASESVNISNELSTFSSGMLLTFKVSKCMSTPKLERGTNSPSLCIIMPLDIISIELSQHISCPQNLSKNVSWFVGQGSYTTCQTVISTYNETVQGQSSYHYFYQSQLLHATCNTMNDSKKACARRQQQVLHATSLNVLTHGTGYIIGNKTGRISQYAIGILRKACCKRHVSAHGFSTIVEEGYDKDVDTLLLLARIECRSLC</sequence>
<dbReference type="EMBL" id="OD000427">
    <property type="protein sequence ID" value="CAD7397601.1"/>
    <property type="molecule type" value="Genomic_DNA"/>
</dbReference>
<name>A0A7R9CLJ9_TIMPO</name>
<proteinExistence type="predicted"/>
<organism evidence="1">
    <name type="scientific">Timema poppense</name>
    <name type="common">Walking stick</name>
    <dbReference type="NCBI Taxonomy" id="170557"/>
    <lineage>
        <taxon>Eukaryota</taxon>
        <taxon>Metazoa</taxon>
        <taxon>Ecdysozoa</taxon>
        <taxon>Arthropoda</taxon>
        <taxon>Hexapoda</taxon>
        <taxon>Insecta</taxon>
        <taxon>Pterygota</taxon>
        <taxon>Neoptera</taxon>
        <taxon>Polyneoptera</taxon>
        <taxon>Phasmatodea</taxon>
        <taxon>Timematodea</taxon>
        <taxon>Timematoidea</taxon>
        <taxon>Timematidae</taxon>
        <taxon>Timema</taxon>
    </lineage>
</organism>